<dbReference type="EMBL" id="QGKW02002005">
    <property type="protein sequence ID" value="KAF2540621.1"/>
    <property type="molecule type" value="Genomic_DNA"/>
</dbReference>
<reference evidence="1" key="1">
    <citation type="submission" date="2019-12" db="EMBL/GenBank/DDBJ databases">
        <title>Genome sequencing and annotation of Brassica cretica.</title>
        <authorList>
            <person name="Studholme D.J."/>
            <person name="Sarris P.F."/>
        </authorList>
    </citation>
    <scope>NUCLEOTIDE SEQUENCE</scope>
    <source>
        <strain evidence="1">PFS-001/15</strain>
        <tissue evidence="1">Leaf</tissue>
    </source>
</reference>
<gene>
    <name evidence="1" type="ORF">F2Q68_00032972</name>
</gene>
<name>A0A8S9G4Y1_BRACR</name>
<evidence type="ECO:0000313" key="1">
    <source>
        <dbReference type="EMBL" id="KAF2540621.1"/>
    </source>
</evidence>
<sequence>MISGSTCDKRRKLGSSGGYRCLGARLLFTVQECEAGVSEERVESDQLEICKRSL</sequence>
<organism evidence="1 2">
    <name type="scientific">Brassica cretica</name>
    <name type="common">Mustard</name>
    <dbReference type="NCBI Taxonomy" id="69181"/>
    <lineage>
        <taxon>Eukaryota</taxon>
        <taxon>Viridiplantae</taxon>
        <taxon>Streptophyta</taxon>
        <taxon>Embryophyta</taxon>
        <taxon>Tracheophyta</taxon>
        <taxon>Spermatophyta</taxon>
        <taxon>Magnoliopsida</taxon>
        <taxon>eudicotyledons</taxon>
        <taxon>Gunneridae</taxon>
        <taxon>Pentapetalae</taxon>
        <taxon>rosids</taxon>
        <taxon>malvids</taxon>
        <taxon>Brassicales</taxon>
        <taxon>Brassicaceae</taxon>
        <taxon>Brassiceae</taxon>
        <taxon>Brassica</taxon>
    </lineage>
</organism>
<dbReference type="AlphaFoldDB" id="A0A8S9G4Y1"/>
<evidence type="ECO:0000313" key="2">
    <source>
        <dbReference type="Proteomes" id="UP000712281"/>
    </source>
</evidence>
<protein>
    <submittedName>
        <fullName evidence="1">Uncharacterized protein</fullName>
    </submittedName>
</protein>
<proteinExistence type="predicted"/>
<dbReference type="Proteomes" id="UP000712281">
    <property type="component" value="Unassembled WGS sequence"/>
</dbReference>
<accession>A0A8S9G4Y1</accession>
<comment type="caution">
    <text evidence="1">The sequence shown here is derived from an EMBL/GenBank/DDBJ whole genome shotgun (WGS) entry which is preliminary data.</text>
</comment>